<dbReference type="RefSeq" id="WP_259626293.1">
    <property type="nucleotide sequence ID" value="NZ_JANYMP010000015.1"/>
</dbReference>
<feature type="transmembrane region" description="Helical" evidence="1">
    <location>
        <begin position="91"/>
        <end position="112"/>
    </location>
</feature>
<keyword evidence="3" id="KW-1185">Reference proteome</keyword>
<organism evidence="2 3">
    <name type="scientific">Umezawaea endophytica</name>
    <dbReference type="NCBI Taxonomy" id="1654476"/>
    <lineage>
        <taxon>Bacteria</taxon>
        <taxon>Bacillati</taxon>
        <taxon>Actinomycetota</taxon>
        <taxon>Actinomycetes</taxon>
        <taxon>Pseudonocardiales</taxon>
        <taxon>Pseudonocardiaceae</taxon>
        <taxon>Umezawaea</taxon>
    </lineage>
</organism>
<feature type="transmembrane region" description="Helical" evidence="1">
    <location>
        <begin position="6"/>
        <end position="27"/>
    </location>
</feature>
<name>A0A9X2VSL7_9PSEU</name>
<keyword evidence="1" id="KW-0472">Membrane</keyword>
<dbReference type="AlphaFoldDB" id="A0A9X2VSL7"/>
<keyword evidence="1" id="KW-1133">Transmembrane helix</keyword>
<feature type="transmembrane region" description="Helical" evidence="1">
    <location>
        <begin position="34"/>
        <end position="53"/>
    </location>
</feature>
<proteinExistence type="predicted"/>
<accession>A0A9X2VSL7</accession>
<protein>
    <submittedName>
        <fullName evidence="2">DUF2784 domain-containing protein</fullName>
    </submittedName>
</protein>
<keyword evidence="1" id="KW-0812">Transmembrane</keyword>
<comment type="caution">
    <text evidence="2">The sequence shown here is derived from an EMBL/GenBank/DDBJ whole genome shotgun (WGS) entry which is preliminary data.</text>
</comment>
<sequence>MVSQALAELIMTVHFAVLVFLIVGGFLAWHWRGLIYPHLAMATWGLLVVAFPLNCPLTAAENFFRVRAGQPELVDGFIDHYIDGVLYPQTAAGAVQLLVGVLVLGSWTGYYLRWRGERHAESRHVGAH</sequence>
<evidence type="ECO:0000313" key="2">
    <source>
        <dbReference type="EMBL" id="MCS7480803.1"/>
    </source>
</evidence>
<dbReference type="Pfam" id="PF10861">
    <property type="entry name" value="DUF2784"/>
    <property type="match status" value="1"/>
</dbReference>
<reference evidence="2" key="1">
    <citation type="submission" date="2022-08" db="EMBL/GenBank/DDBJ databases">
        <authorList>
            <person name="Tistechok S."/>
            <person name="Samborskyy M."/>
            <person name="Roman I."/>
        </authorList>
    </citation>
    <scope>NUCLEOTIDE SEQUENCE</scope>
    <source>
        <strain evidence="2">DSM 103496</strain>
    </source>
</reference>
<evidence type="ECO:0000313" key="3">
    <source>
        <dbReference type="Proteomes" id="UP001141259"/>
    </source>
</evidence>
<gene>
    <name evidence="2" type="ORF">NZH93_28435</name>
</gene>
<dbReference type="EMBL" id="JANYMP010000015">
    <property type="protein sequence ID" value="MCS7480803.1"/>
    <property type="molecule type" value="Genomic_DNA"/>
</dbReference>
<dbReference type="InterPro" id="IPR021218">
    <property type="entry name" value="DUF2784"/>
</dbReference>
<evidence type="ECO:0000256" key="1">
    <source>
        <dbReference type="SAM" id="Phobius"/>
    </source>
</evidence>
<dbReference type="Proteomes" id="UP001141259">
    <property type="component" value="Unassembled WGS sequence"/>
</dbReference>